<proteinExistence type="predicted"/>
<feature type="non-terminal residue" evidence="1">
    <location>
        <position position="1"/>
    </location>
</feature>
<comment type="caution">
    <text evidence="1">The sequence shown here is derived from an EMBL/GenBank/DDBJ whole genome shotgun (WGS) entry which is preliminary data.</text>
</comment>
<evidence type="ECO:0000313" key="2">
    <source>
        <dbReference type="Proteomes" id="UP001597083"/>
    </source>
</evidence>
<dbReference type="Proteomes" id="UP001597083">
    <property type="component" value="Unassembled WGS sequence"/>
</dbReference>
<sequence>TAAQSAAHQWAAGALPTVHLLGLVVIADAPGKLPKPLKDLLRLVSGGVPRLWKLPWVESLRLGDPPASTRLPSAYARLAQDLTRIISEDAHA</sequence>
<reference evidence="2" key="1">
    <citation type="journal article" date="2019" name="Int. J. Syst. Evol. Microbiol.">
        <title>The Global Catalogue of Microorganisms (GCM) 10K type strain sequencing project: providing services to taxonomists for standard genome sequencing and annotation.</title>
        <authorList>
            <consortium name="The Broad Institute Genomics Platform"/>
            <consortium name="The Broad Institute Genome Sequencing Center for Infectious Disease"/>
            <person name="Wu L."/>
            <person name="Ma J."/>
        </authorList>
    </citation>
    <scope>NUCLEOTIDE SEQUENCE [LARGE SCALE GENOMIC DNA]</scope>
    <source>
        <strain evidence="2">JCM 31696</strain>
    </source>
</reference>
<dbReference type="EMBL" id="JBHTIR010003665">
    <property type="protein sequence ID" value="MFD0855570.1"/>
    <property type="molecule type" value="Genomic_DNA"/>
</dbReference>
<keyword evidence="2" id="KW-1185">Reference proteome</keyword>
<gene>
    <name evidence="1" type="ORF">ACFQ07_25235</name>
</gene>
<organism evidence="1 2">
    <name type="scientific">Actinomadura adrarensis</name>
    <dbReference type="NCBI Taxonomy" id="1819600"/>
    <lineage>
        <taxon>Bacteria</taxon>
        <taxon>Bacillati</taxon>
        <taxon>Actinomycetota</taxon>
        <taxon>Actinomycetes</taxon>
        <taxon>Streptosporangiales</taxon>
        <taxon>Thermomonosporaceae</taxon>
        <taxon>Actinomadura</taxon>
    </lineage>
</organism>
<accession>A0ABW3CNS7</accession>
<protein>
    <submittedName>
        <fullName evidence="1">Uncharacterized protein</fullName>
    </submittedName>
</protein>
<evidence type="ECO:0000313" key="1">
    <source>
        <dbReference type="EMBL" id="MFD0855570.1"/>
    </source>
</evidence>
<name>A0ABW3CNS7_9ACTN</name>